<evidence type="ECO:0000256" key="3">
    <source>
        <dbReference type="ARBA" id="ARBA00022670"/>
    </source>
</evidence>
<comment type="caution">
    <text evidence="11">The sequence shown here is derived from an EMBL/GenBank/DDBJ whole genome shotgun (WGS) entry which is preliminary data.</text>
</comment>
<dbReference type="Pfam" id="PF05193">
    <property type="entry name" value="Peptidase_M16_C"/>
    <property type="match status" value="2"/>
</dbReference>
<keyword evidence="7" id="KW-0482">Metalloprotease</keyword>
<dbReference type="InterPro" id="IPR001431">
    <property type="entry name" value="Pept_M16_Zn_BS"/>
</dbReference>
<sequence length="936" mass="104364">MKKQLRILGLLILVSTQWLYAQKIDLNANLPMDPAVKKGTLSNGMTYYIKKNVEPKNRAQLRLVVKAGSILEEDNQRGLAHFLEHMQFNGTKNFPKNELVNFLEKSGIKFGADLNAYTSFDETVYMLPVPTDTLAKLEKFMMVLSDWASQATLEGSEIDKERGVVLEEARLRKGAQTRMQATLLPVIFRGSKYASRLPIGLDSIIQNAPYETIRNFHKDWYRPDLQSVIAIGDFDPAVMEAMIQKYFGSIPKAESPKSRIIYEVPLKGGTEAVVITDKEQPYNIIQLYYFQPEQKEITGQNRRDKIIRSLFNDMIGQRLQEQLQKADPPFVYGASNYGSFLGNLDALTVLAVAKGADVEKALIAVLDENERASKFGFTDTELQRAKLSIKTAAEKQFNEKDKTASERYVDELVSCFLNDVVMTNEAFDLEFINQYLDGISLDEVNQTVKKLITKENRVLALMGSEKDKDKLPAAENLKALLDNTGSTVTAYVDETLDEPLIPVMPKAGKIKSTKKVDAVGVTEIVFENGVKVNLKPTDFKNDEIKFRANSWGGQSLYDNASLMNASVASAVAEVSGLGNYKATQLGKFMSGKIAQVNAIVGGNSEVIVGSSSVKDFETALQMIYSRFTNNKLDADAVKGFMTNQKGFLESMEKSSPPEKVYRDTLQAVTANYNYRGMPMSSEKFGTVDAEKALKIFNERFSDASDFEFTFVGNFDVETIKPLLATYLGGLKTANKKEKFVDRNVNPPSGQVTKVVKKGTEDKATVTLLVSGTYKPSDLEELNIQALGDILNIKLTEKLREEEGGVYSPYVRGSASRVPSPRYQFRIGFGCSPANVDKLVALTLAEIEKFKASGATQVDIDKFVAKQKLDFQSDLKSNDFWLNELADKYQKGEDVKSILEEGKLLDKLSIQSTKETAQKYMSGKDMIKVILLPEDKK</sequence>
<dbReference type="SUPFAM" id="SSF63411">
    <property type="entry name" value="LuxS/MPP-like metallohydrolase"/>
    <property type="match status" value="4"/>
</dbReference>
<dbReference type="InterPro" id="IPR011765">
    <property type="entry name" value="Pept_M16_N"/>
</dbReference>
<proteinExistence type="inferred from homology"/>
<dbReference type="PANTHER" id="PTHR43690">
    <property type="entry name" value="NARDILYSIN"/>
    <property type="match status" value="1"/>
</dbReference>
<evidence type="ECO:0000313" key="11">
    <source>
        <dbReference type="EMBL" id="MFC3813044.1"/>
    </source>
</evidence>
<evidence type="ECO:0000313" key="12">
    <source>
        <dbReference type="Proteomes" id="UP001595616"/>
    </source>
</evidence>
<keyword evidence="12" id="KW-1185">Reference proteome</keyword>
<dbReference type="Gene3D" id="3.30.830.10">
    <property type="entry name" value="Metalloenzyme, LuxS/M16 peptidase-like"/>
    <property type="match status" value="4"/>
</dbReference>
<keyword evidence="5" id="KW-0378">Hydrolase</keyword>
<evidence type="ECO:0000256" key="8">
    <source>
        <dbReference type="RuleBase" id="RU004447"/>
    </source>
</evidence>
<protein>
    <submittedName>
        <fullName evidence="11">M16 family metallopeptidase</fullName>
    </submittedName>
</protein>
<keyword evidence="4" id="KW-0479">Metal-binding</keyword>
<evidence type="ECO:0000256" key="7">
    <source>
        <dbReference type="ARBA" id="ARBA00023049"/>
    </source>
</evidence>
<dbReference type="InterPro" id="IPR011249">
    <property type="entry name" value="Metalloenz_LuxS/M16"/>
</dbReference>
<keyword evidence="6" id="KW-0862">Zinc</keyword>
<dbReference type="PROSITE" id="PS00143">
    <property type="entry name" value="INSULINASE"/>
    <property type="match status" value="1"/>
</dbReference>
<dbReference type="InterPro" id="IPR050626">
    <property type="entry name" value="Peptidase_M16"/>
</dbReference>
<dbReference type="Proteomes" id="UP001595616">
    <property type="component" value="Unassembled WGS sequence"/>
</dbReference>
<name>A0ABV7Z0Q8_9BACT</name>
<evidence type="ECO:0000259" key="10">
    <source>
        <dbReference type="Pfam" id="PF05193"/>
    </source>
</evidence>
<dbReference type="RefSeq" id="WP_379839950.1">
    <property type="nucleotide sequence ID" value="NZ_JBHRYQ010000001.1"/>
</dbReference>
<evidence type="ECO:0000256" key="1">
    <source>
        <dbReference type="ARBA" id="ARBA00001947"/>
    </source>
</evidence>
<organism evidence="11 12">
    <name type="scientific">Lacihabitans lacunae</name>
    <dbReference type="NCBI Taxonomy" id="1028214"/>
    <lineage>
        <taxon>Bacteria</taxon>
        <taxon>Pseudomonadati</taxon>
        <taxon>Bacteroidota</taxon>
        <taxon>Cytophagia</taxon>
        <taxon>Cytophagales</taxon>
        <taxon>Leadbetterellaceae</taxon>
        <taxon>Lacihabitans</taxon>
    </lineage>
</organism>
<feature type="domain" description="Peptidase M16 C-terminal" evidence="10">
    <location>
        <begin position="210"/>
        <end position="386"/>
    </location>
</feature>
<keyword evidence="3" id="KW-0645">Protease</keyword>
<dbReference type="Pfam" id="PF00675">
    <property type="entry name" value="Peptidase_M16"/>
    <property type="match status" value="1"/>
</dbReference>
<dbReference type="PANTHER" id="PTHR43690:SF34">
    <property type="entry name" value="ZINC PROTEASE PQQL-LIKE"/>
    <property type="match status" value="1"/>
</dbReference>
<accession>A0ABV7Z0Q8</accession>
<feature type="domain" description="Peptidase M16 N-terminal" evidence="9">
    <location>
        <begin position="51"/>
        <end position="169"/>
    </location>
</feature>
<comment type="cofactor">
    <cofactor evidence="1">
        <name>Zn(2+)</name>
        <dbReference type="ChEBI" id="CHEBI:29105"/>
    </cofactor>
</comment>
<evidence type="ECO:0000256" key="4">
    <source>
        <dbReference type="ARBA" id="ARBA00022723"/>
    </source>
</evidence>
<evidence type="ECO:0000256" key="5">
    <source>
        <dbReference type="ARBA" id="ARBA00022801"/>
    </source>
</evidence>
<comment type="similarity">
    <text evidence="2 8">Belongs to the peptidase M16 family.</text>
</comment>
<evidence type="ECO:0000259" key="9">
    <source>
        <dbReference type="Pfam" id="PF00675"/>
    </source>
</evidence>
<evidence type="ECO:0000256" key="2">
    <source>
        <dbReference type="ARBA" id="ARBA00007261"/>
    </source>
</evidence>
<gene>
    <name evidence="11" type="ORF">ACFOOI_20435</name>
</gene>
<evidence type="ECO:0000256" key="6">
    <source>
        <dbReference type="ARBA" id="ARBA00022833"/>
    </source>
</evidence>
<reference evidence="12" key="1">
    <citation type="journal article" date="2019" name="Int. J. Syst. Evol. Microbiol.">
        <title>The Global Catalogue of Microorganisms (GCM) 10K type strain sequencing project: providing services to taxonomists for standard genome sequencing and annotation.</title>
        <authorList>
            <consortium name="The Broad Institute Genomics Platform"/>
            <consortium name="The Broad Institute Genome Sequencing Center for Infectious Disease"/>
            <person name="Wu L."/>
            <person name="Ma J."/>
        </authorList>
    </citation>
    <scope>NUCLEOTIDE SEQUENCE [LARGE SCALE GENOMIC DNA]</scope>
    <source>
        <strain evidence="12">CECT 7956</strain>
    </source>
</reference>
<dbReference type="EMBL" id="JBHRYQ010000001">
    <property type="protein sequence ID" value="MFC3813044.1"/>
    <property type="molecule type" value="Genomic_DNA"/>
</dbReference>
<dbReference type="InterPro" id="IPR007863">
    <property type="entry name" value="Peptidase_M16_C"/>
</dbReference>
<feature type="domain" description="Peptidase M16 C-terminal" evidence="10">
    <location>
        <begin position="688"/>
        <end position="861"/>
    </location>
</feature>